<accession>A0A1I7WHE3</accession>
<organism evidence="1 2">
    <name type="scientific">Heterorhabditis bacteriophora</name>
    <name type="common">Entomopathogenic nematode worm</name>
    <dbReference type="NCBI Taxonomy" id="37862"/>
    <lineage>
        <taxon>Eukaryota</taxon>
        <taxon>Metazoa</taxon>
        <taxon>Ecdysozoa</taxon>
        <taxon>Nematoda</taxon>
        <taxon>Chromadorea</taxon>
        <taxon>Rhabditida</taxon>
        <taxon>Rhabditina</taxon>
        <taxon>Rhabditomorpha</taxon>
        <taxon>Strongyloidea</taxon>
        <taxon>Heterorhabditidae</taxon>
        <taxon>Heterorhabditis</taxon>
    </lineage>
</organism>
<reference evidence="2" key="1">
    <citation type="submission" date="2016-11" db="UniProtKB">
        <authorList>
            <consortium name="WormBaseParasite"/>
        </authorList>
    </citation>
    <scope>IDENTIFICATION</scope>
</reference>
<name>A0A1I7WHE3_HETBA</name>
<dbReference type="AlphaFoldDB" id="A0A1I7WHE3"/>
<evidence type="ECO:0000313" key="1">
    <source>
        <dbReference type="Proteomes" id="UP000095283"/>
    </source>
</evidence>
<keyword evidence="1" id="KW-1185">Reference proteome</keyword>
<sequence>MLKLNKRKEFITNKIKRTKYYIKNKLNNRKQLLITPFSFLMITKVLRIPSYKSLLEDGLYSIRGYCFSWYQDFPEASLGSEFSTLRIS</sequence>
<dbReference type="WBParaSite" id="Hba_04418">
    <property type="protein sequence ID" value="Hba_04418"/>
    <property type="gene ID" value="Hba_04418"/>
</dbReference>
<proteinExistence type="predicted"/>
<dbReference type="Proteomes" id="UP000095283">
    <property type="component" value="Unplaced"/>
</dbReference>
<protein>
    <submittedName>
        <fullName evidence="2">Uncharacterized protein</fullName>
    </submittedName>
</protein>
<evidence type="ECO:0000313" key="2">
    <source>
        <dbReference type="WBParaSite" id="Hba_04418"/>
    </source>
</evidence>